<dbReference type="OMA" id="HFTRFHA"/>
<accession>A0A9U8ED08</accession>
<gene>
    <name evidence="2" type="primary">LOC106067861</name>
</gene>
<dbReference type="GO" id="GO:0000120">
    <property type="term" value="C:RNA polymerase I transcription regulator complex"/>
    <property type="evidence" value="ECO:0007669"/>
    <property type="project" value="InterPro"/>
</dbReference>
<dbReference type="PANTHER" id="PTHR32122:SF1">
    <property type="entry name" value="TATA BOX-BINDING PROTEIN-ASSOCIATED FACTOR RNA POLYMERASE I SUBUNIT A"/>
    <property type="match status" value="1"/>
</dbReference>
<dbReference type="AlphaFoldDB" id="A0A9U8ED08"/>
<dbReference type="Pfam" id="PF14929">
    <property type="entry name" value="TAF1_subA"/>
    <property type="match status" value="1"/>
</dbReference>
<dbReference type="InterPro" id="IPR011990">
    <property type="entry name" value="TPR-like_helical_dom_sf"/>
</dbReference>
<keyword evidence="1" id="KW-1185">Reference proteome</keyword>
<name>A0A9U8ED08_BIOGL</name>
<evidence type="ECO:0000313" key="1">
    <source>
        <dbReference type="Proteomes" id="UP001165740"/>
    </source>
</evidence>
<dbReference type="Gene3D" id="1.25.40.10">
    <property type="entry name" value="Tetratricopeptide repeat domain"/>
    <property type="match status" value="1"/>
</dbReference>
<dbReference type="SUPFAM" id="SSF48452">
    <property type="entry name" value="TPR-like"/>
    <property type="match status" value="1"/>
</dbReference>
<dbReference type="KEGG" id="bgt:106067861"/>
<protein>
    <submittedName>
        <fullName evidence="2">TATA box-binding protein-associated factor RNA polymerase I subunit A-like</fullName>
    </submittedName>
</protein>
<sequence length="424" mass="50191">MEMNDTSKKLKDIFLLLVPENDCPLSEEDQTRKKELVEFFEHLNLYSRRLNDYFHCTSTNNFYELVPRFLHLLRECLLTHQWQKALKLITALSNEARGQDSTMWKVGLACLFQDEERNSRLIQQFVNQVYILKGLAVVEVMLDYLLFLILKLNIEDAKGLVQELKLKTLFCSQLTNERRSMAHTLFFAYQGLVLYVEWKMVLMKIDDEEMEMDLISQKLSQGATANSARSIADRAVEYLITVKDLPGIWDIFISRIVEIYEYYGNTDEARELLTSYRDRNPSNPNAHFYLYKFEMNQDENPETRLDCLKQILRLDPSNELCLTLYNLLEEFLEPRSVVYLFDFLDYEHCCHNEYVWEALADKLSQVNDNPLLAEIVREQWDIRRKWWPQTRLSITTNQIKISTRCQSLIQRVKDSLLCMGNDKT</sequence>
<dbReference type="RefSeq" id="XP_013082586.2">
    <property type="nucleotide sequence ID" value="XM_013227132.2"/>
</dbReference>
<dbReference type="PANTHER" id="PTHR32122">
    <property type="entry name" value="TATA BOX-BINDING PROTEIN ASSOCIATED FACTOR RNA POLYMERASE I SUBUNIT A"/>
    <property type="match status" value="1"/>
</dbReference>
<evidence type="ECO:0000313" key="2">
    <source>
        <dbReference type="RefSeq" id="XP_013082586.2"/>
    </source>
</evidence>
<organism evidence="1 2">
    <name type="scientific">Biomphalaria glabrata</name>
    <name type="common">Bloodfluke planorb</name>
    <name type="synonym">Freshwater snail</name>
    <dbReference type="NCBI Taxonomy" id="6526"/>
    <lineage>
        <taxon>Eukaryota</taxon>
        <taxon>Metazoa</taxon>
        <taxon>Spiralia</taxon>
        <taxon>Lophotrochozoa</taxon>
        <taxon>Mollusca</taxon>
        <taxon>Gastropoda</taxon>
        <taxon>Heterobranchia</taxon>
        <taxon>Euthyneura</taxon>
        <taxon>Panpulmonata</taxon>
        <taxon>Hygrophila</taxon>
        <taxon>Lymnaeoidea</taxon>
        <taxon>Planorbidae</taxon>
        <taxon>Biomphalaria</taxon>
    </lineage>
</organism>
<dbReference type="GO" id="GO:0006360">
    <property type="term" value="P:transcription by RNA polymerase I"/>
    <property type="evidence" value="ECO:0007669"/>
    <property type="project" value="InterPro"/>
</dbReference>
<proteinExistence type="predicted"/>
<dbReference type="OrthoDB" id="6272197at2759"/>
<dbReference type="InterPro" id="IPR052669">
    <property type="entry name" value="SL1/TIF-IB_Component"/>
</dbReference>
<reference evidence="2" key="1">
    <citation type="submission" date="2025-08" db="UniProtKB">
        <authorList>
            <consortium name="RefSeq"/>
        </authorList>
    </citation>
    <scope>IDENTIFICATION</scope>
</reference>
<dbReference type="InterPro" id="IPR039495">
    <property type="entry name" value="TAF1A"/>
</dbReference>
<dbReference type="GeneID" id="106067861"/>
<dbReference type="Proteomes" id="UP001165740">
    <property type="component" value="Chromosome 3"/>
</dbReference>